<dbReference type="InterPro" id="IPR052180">
    <property type="entry name" value="NhaC_Na-H+_Antiporter"/>
</dbReference>
<evidence type="ECO:0000313" key="12">
    <source>
        <dbReference type="Proteomes" id="UP000526501"/>
    </source>
</evidence>
<organism evidence="11 12">
    <name type="scientific">Pelagicoccus albus</name>
    <dbReference type="NCBI Taxonomy" id="415222"/>
    <lineage>
        <taxon>Bacteria</taxon>
        <taxon>Pseudomonadati</taxon>
        <taxon>Verrucomicrobiota</taxon>
        <taxon>Opitutia</taxon>
        <taxon>Puniceicoccales</taxon>
        <taxon>Pelagicoccaceae</taxon>
        <taxon>Pelagicoccus</taxon>
    </lineage>
</organism>
<dbReference type="PANTHER" id="PTHR33451:SF3">
    <property type="entry name" value="MALATE-2H(+)_NA(+)-LACTATE ANTIPORTER"/>
    <property type="match status" value="1"/>
</dbReference>
<evidence type="ECO:0000313" key="11">
    <source>
        <dbReference type="EMBL" id="MBC2605130.1"/>
    </source>
</evidence>
<dbReference type="GO" id="GO:0005886">
    <property type="term" value="C:plasma membrane"/>
    <property type="evidence" value="ECO:0007669"/>
    <property type="project" value="UniProtKB-SubCell"/>
</dbReference>
<keyword evidence="2" id="KW-0813">Transport</keyword>
<name>A0A7X1B675_9BACT</name>
<feature type="transmembrane region" description="Helical" evidence="9">
    <location>
        <begin position="462"/>
        <end position="480"/>
    </location>
</feature>
<feature type="transmembrane region" description="Helical" evidence="9">
    <location>
        <begin position="89"/>
        <end position="111"/>
    </location>
</feature>
<dbReference type="RefSeq" id="WP_185659023.1">
    <property type="nucleotide sequence ID" value="NZ_JACHVC010000006.1"/>
</dbReference>
<dbReference type="AlphaFoldDB" id="A0A7X1B675"/>
<sequence length="491" mass="51905">MSSNATPKVSDGPPVPFARQILPILALLGILVFGLIVQPLVLGQPSSTLELVFLLALAVSIANLSFLGYEWETIQNAMVTRVTQALPAIFILFAIGVLIGSWVTAGIIPMLVYHGVNMIDPQYLYLCAFIIPAIFSTLTGTSWGSAGTIGVVILGIAQVLGADLALTAGAVVGGSYFGDKLSPLSDTTNIAALATEVDLFDHVRSQMWTTLPASALACIAYTIIGFASDPSANEINSESVDATLTALADSFTFSPVLLLPIGVVLWGSIKRKPTAPTLIVSAILAVGIALIYQPFPSGAILESLISGFDPDMIGGRSEPLPPSVVTLLDRGGLYNLISGIVVAILVFAFVGTLEVVHALEAVTQRVLVFAVKRPITIVTALLSSTATNALTSNQFATSFLVGTAFGKRFDELGIPRRVLSRCLEDGGTMMENLLPWTATGVYMTTALGVSPLDYAPWQLLAWFNYALAFIFAFTGFACFYKKTASSKPLST</sequence>
<evidence type="ECO:0000256" key="9">
    <source>
        <dbReference type="SAM" id="Phobius"/>
    </source>
</evidence>
<feature type="transmembrane region" description="Helical" evidence="9">
    <location>
        <begin position="333"/>
        <end position="356"/>
    </location>
</feature>
<dbReference type="InterPro" id="IPR018461">
    <property type="entry name" value="Na/H_Antiport_NhaC-like_C"/>
</dbReference>
<evidence type="ECO:0000256" key="4">
    <source>
        <dbReference type="ARBA" id="ARBA00022475"/>
    </source>
</evidence>
<feature type="transmembrane region" description="Helical" evidence="9">
    <location>
        <begin position="20"/>
        <end position="42"/>
    </location>
</feature>
<keyword evidence="3" id="KW-0050">Antiport</keyword>
<keyword evidence="6 9" id="KW-1133">Transmembrane helix</keyword>
<dbReference type="Proteomes" id="UP000526501">
    <property type="component" value="Unassembled WGS sequence"/>
</dbReference>
<evidence type="ECO:0000256" key="6">
    <source>
        <dbReference type="ARBA" id="ARBA00022989"/>
    </source>
</evidence>
<feature type="transmembrane region" description="Helical" evidence="9">
    <location>
        <begin position="278"/>
        <end position="295"/>
    </location>
</feature>
<protein>
    <submittedName>
        <fullName evidence="11">Na+/H+ antiporter NhaC</fullName>
    </submittedName>
</protein>
<proteinExistence type="inferred from homology"/>
<reference evidence="11 12" key="1">
    <citation type="submission" date="2020-07" db="EMBL/GenBank/DDBJ databases">
        <authorList>
            <person name="Feng X."/>
        </authorList>
    </citation>
    <scope>NUCLEOTIDE SEQUENCE [LARGE SCALE GENOMIC DNA]</scope>
    <source>
        <strain evidence="11 12">JCM23202</strain>
    </source>
</reference>
<keyword evidence="12" id="KW-1185">Reference proteome</keyword>
<evidence type="ECO:0000256" key="3">
    <source>
        <dbReference type="ARBA" id="ARBA00022449"/>
    </source>
</evidence>
<keyword evidence="5 9" id="KW-0812">Transmembrane</keyword>
<feature type="transmembrane region" description="Helical" evidence="9">
    <location>
        <begin position="149"/>
        <end position="172"/>
    </location>
</feature>
<gene>
    <name evidence="11" type="primary">nhaC</name>
    <name evidence="11" type="ORF">H5P27_03650</name>
</gene>
<dbReference type="GO" id="GO:0015297">
    <property type="term" value="F:antiporter activity"/>
    <property type="evidence" value="ECO:0007669"/>
    <property type="project" value="UniProtKB-KW"/>
</dbReference>
<dbReference type="PANTHER" id="PTHR33451">
    <property type="entry name" value="MALATE-2H(+)/NA(+)-LACTATE ANTIPORTER"/>
    <property type="match status" value="1"/>
</dbReference>
<accession>A0A7X1B675</accession>
<feature type="transmembrane region" description="Helical" evidence="9">
    <location>
        <begin position="49"/>
        <end position="69"/>
    </location>
</feature>
<feature type="domain" description="Na+/H+ antiporter NhaC-like C-terminal" evidence="10">
    <location>
        <begin position="175"/>
        <end position="476"/>
    </location>
</feature>
<comment type="similarity">
    <text evidence="8">Belongs to the NhaC Na(+)/H(+) (TC 2.A.35) antiporter family.</text>
</comment>
<evidence type="ECO:0000256" key="8">
    <source>
        <dbReference type="ARBA" id="ARBA00038435"/>
    </source>
</evidence>
<comment type="caution">
    <text evidence="11">The sequence shown here is derived from an EMBL/GenBank/DDBJ whole genome shotgun (WGS) entry which is preliminary data.</text>
</comment>
<evidence type="ECO:0000256" key="7">
    <source>
        <dbReference type="ARBA" id="ARBA00023136"/>
    </source>
</evidence>
<dbReference type="Pfam" id="PF03553">
    <property type="entry name" value="Na_H_antiporter"/>
    <property type="match status" value="1"/>
</dbReference>
<comment type="subcellular location">
    <subcellularLocation>
        <location evidence="1">Cell membrane</location>
        <topology evidence="1">Multi-pass membrane protein</topology>
    </subcellularLocation>
</comment>
<feature type="transmembrane region" description="Helical" evidence="9">
    <location>
        <begin position="247"/>
        <end position="266"/>
    </location>
</feature>
<evidence type="ECO:0000256" key="1">
    <source>
        <dbReference type="ARBA" id="ARBA00004651"/>
    </source>
</evidence>
<evidence type="ECO:0000256" key="5">
    <source>
        <dbReference type="ARBA" id="ARBA00022692"/>
    </source>
</evidence>
<dbReference type="InterPro" id="IPR004770">
    <property type="entry name" value="Na/H_antiport_NhaC"/>
</dbReference>
<keyword evidence="4" id="KW-1003">Cell membrane</keyword>
<feature type="transmembrane region" description="Helical" evidence="9">
    <location>
        <begin position="123"/>
        <end position="143"/>
    </location>
</feature>
<evidence type="ECO:0000256" key="2">
    <source>
        <dbReference type="ARBA" id="ARBA00022448"/>
    </source>
</evidence>
<dbReference type="NCBIfam" id="TIGR00931">
    <property type="entry name" value="antiport_nhaC"/>
    <property type="match status" value="1"/>
</dbReference>
<evidence type="ECO:0000259" key="10">
    <source>
        <dbReference type="Pfam" id="PF03553"/>
    </source>
</evidence>
<dbReference type="EMBL" id="JACHVC010000006">
    <property type="protein sequence ID" value="MBC2605130.1"/>
    <property type="molecule type" value="Genomic_DNA"/>
</dbReference>
<keyword evidence="7 9" id="KW-0472">Membrane</keyword>